<dbReference type="PANTHER" id="PTHR30386:SF26">
    <property type="entry name" value="TRANSPORT PROTEIN COMB"/>
    <property type="match status" value="1"/>
</dbReference>
<proteinExistence type="predicted"/>
<dbReference type="AlphaFoldDB" id="A0A382N1L4"/>
<accession>A0A382N1L4</accession>
<evidence type="ECO:0000256" key="1">
    <source>
        <dbReference type="ARBA" id="ARBA00004167"/>
    </source>
</evidence>
<feature type="coiled-coil region" evidence="5">
    <location>
        <begin position="85"/>
        <end position="130"/>
    </location>
</feature>
<dbReference type="SUPFAM" id="SSF111369">
    <property type="entry name" value="HlyD-like secretion proteins"/>
    <property type="match status" value="2"/>
</dbReference>
<evidence type="ECO:0000313" key="7">
    <source>
        <dbReference type="EMBL" id="SVC53411.1"/>
    </source>
</evidence>
<keyword evidence="5" id="KW-0175">Coiled coil</keyword>
<dbReference type="GO" id="GO:0016020">
    <property type="term" value="C:membrane"/>
    <property type="evidence" value="ECO:0007669"/>
    <property type="project" value="UniProtKB-SubCell"/>
</dbReference>
<sequence length="308" mass="35415">MSDLKRKLKFIIAVVLLGALLTLSYEAFYWFTHVYEDNARIQTDITNISAQVDGKIEDVVVKEGSTVKKGQLLVILHHEDIRLKIKSLQTDLSLERAKRAQLETEKSVFITDLNFKLETQQVKIRALKQESVAINSRLKLADRNLARVRLLVKRKLTPETELIAEQDKGLSLEGEATLLAGRISVAQQELNQLKSTRNKVSIIENQINISNIQQTQIKDSIRQQELRTSYRHITSPIDGVVGRIIKFRGEYIEDGVNIMMLHDPNLYWVEAYIDESQLRHLRLGQDVLINLEPRPFEDFHGKIKQIGR</sequence>
<dbReference type="Gene3D" id="2.40.30.170">
    <property type="match status" value="1"/>
</dbReference>
<feature type="non-terminal residue" evidence="7">
    <location>
        <position position="308"/>
    </location>
</feature>
<dbReference type="EMBL" id="UINC01096487">
    <property type="protein sequence ID" value="SVC53411.1"/>
    <property type="molecule type" value="Genomic_DNA"/>
</dbReference>
<dbReference type="Pfam" id="PF25917">
    <property type="entry name" value="BSH_RND"/>
    <property type="match status" value="1"/>
</dbReference>
<comment type="subcellular location">
    <subcellularLocation>
        <location evidence="1">Membrane</location>
        <topology evidence="1">Single-pass membrane protein</topology>
    </subcellularLocation>
</comment>
<dbReference type="InterPro" id="IPR058625">
    <property type="entry name" value="MdtA-like_BSH"/>
</dbReference>
<reference evidence="7" key="1">
    <citation type="submission" date="2018-05" db="EMBL/GenBank/DDBJ databases">
        <authorList>
            <person name="Lanie J.A."/>
            <person name="Ng W.-L."/>
            <person name="Kazmierczak K.M."/>
            <person name="Andrzejewski T.M."/>
            <person name="Davidsen T.M."/>
            <person name="Wayne K.J."/>
            <person name="Tettelin H."/>
            <person name="Glass J.I."/>
            <person name="Rusch D."/>
            <person name="Podicherti R."/>
            <person name="Tsui H.-C.T."/>
            <person name="Winkler M.E."/>
        </authorList>
    </citation>
    <scope>NUCLEOTIDE SEQUENCE</scope>
</reference>
<evidence type="ECO:0000256" key="2">
    <source>
        <dbReference type="ARBA" id="ARBA00022692"/>
    </source>
</evidence>
<evidence type="ECO:0000259" key="6">
    <source>
        <dbReference type="Pfam" id="PF25917"/>
    </source>
</evidence>
<evidence type="ECO:0000256" key="5">
    <source>
        <dbReference type="SAM" id="Coils"/>
    </source>
</evidence>
<protein>
    <recommendedName>
        <fullName evidence="6">Multidrug resistance protein MdtA-like barrel-sandwich hybrid domain-containing protein</fullName>
    </recommendedName>
</protein>
<dbReference type="InterPro" id="IPR050739">
    <property type="entry name" value="MFP"/>
</dbReference>
<keyword evidence="2" id="KW-0812">Transmembrane</keyword>
<keyword evidence="4" id="KW-0472">Membrane</keyword>
<gene>
    <name evidence="7" type="ORF">METZ01_LOCUS306265</name>
</gene>
<name>A0A382N1L4_9ZZZZ</name>
<feature type="domain" description="Multidrug resistance protein MdtA-like barrel-sandwich hybrid" evidence="6">
    <location>
        <begin position="46"/>
        <end position="256"/>
    </location>
</feature>
<evidence type="ECO:0000256" key="3">
    <source>
        <dbReference type="ARBA" id="ARBA00022989"/>
    </source>
</evidence>
<dbReference type="Gene3D" id="2.40.50.100">
    <property type="match status" value="1"/>
</dbReference>
<keyword evidence="3" id="KW-1133">Transmembrane helix</keyword>
<organism evidence="7">
    <name type="scientific">marine metagenome</name>
    <dbReference type="NCBI Taxonomy" id="408172"/>
    <lineage>
        <taxon>unclassified sequences</taxon>
        <taxon>metagenomes</taxon>
        <taxon>ecological metagenomes</taxon>
    </lineage>
</organism>
<dbReference type="PANTHER" id="PTHR30386">
    <property type="entry name" value="MEMBRANE FUSION SUBUNIT OF EMRAB-TOLC MULTIDRUG EFFLUX PUMP"/>
    <property type="match status" value="1"/>
</dbReference>
<evidence type="ECO:0000256" key="4">
    <source>
        <dbReference type="ARBA" id="ARBA00023136"/>
    </source>
</evidence>